<dbReference type="PANTHER" id="PTHR46315">
    <property type="entry name" value="SPERMINE SYNTHASE"/>
    <property type="match status" value="1"/>
</dbReference>
<dbReference type="Gene3D" id="2.30.140.10">
    <property type="entry name" value="Spermidine synthase, tetramerisation domain"/>
    <property type="match status" value="1"/>
</dbReference>
<comment type="caution">
    <text evidence="3">Lacks conserved residue(s) required for the propagation of feature annotation.</text>
</comment>
<dbReference type="Pfam" id="PF17284">
    <property type="entry name" value="Spermine_synt_N"/>
    <property type="match status" value="1"/>
</dbReference>
<sequence length="369" mass="42173">MAAHTTMLDFHLDTAIIENPDDADNAQQQFTSILSKWEFEQQMMIDTNPGFIIFYKGSNETHGVVRVYSDGYSTVTLEEGMSCKQASGLSAIAEASKAIQEMIVDKLKLSKSKSYLPMKRGGPIDQFITTSDNRLVEYDFDEVVYEGTSPYQTIKILHSCSFGNMLVLDDLQNIAESDLIYTHTIMRHGIENYKGKEILILGGGDGGLLCELLKEDPKFMCKDMIIVDDCFKALKKYIKEERTFDYVFGDLTDIPITPTPHGEFWDFMREVLELTLQILAPNGKYLTHGTGLNSVHPQKMYEEELRQRSVPVRFNKFSAHIPSFLETWVFYEIWKGDINDANDEFEGADKLTPTVRKFQIITFVRRIII</sequence>
<dbReference type="PANTHER" id="PTHR46315:SF1">
    <property type="entry name" value="SPERMINE SYNTHASE"/>
    <property type="match status" value="1"/>
</dbReference>
<dbReference type="PhylomeDB" id="T1IY40"/>
<dbReference type="SUPFAM" id="SSF53335">
    <property type="entry name" value="S-adenosyl-L-methionine-dependent methyltransferases"/>
    <property type="match status" value="1"/>
</dbReference>
<keyword evidence="2 3" id="KW-0808">Transferase</keyword>
<keyword evidence="3" id="KW-0620">Polyamine biosynthesis</keyword>
<dbReference type="EMBL" id="JH431669">
    <property type="status" value="NOT_ANNOTATED_CDS"/>
    <property type="molecule type" value="Genomic_DNA"/>
</dbReference>
<dbReference type="InterPro" id="IPR037163">
    <property type="entry name" value="Spermidine_synt_N_sf"/>
</dbReference>
<dbReference type="InterPro" id="IPR015576">
    <property type="entry name" value="Spermine_synthase_animal"/>
</dbReference>
<dbReference type="GO" id="GO:0006597">
    <property type="term" value="P:spermine biosynthetic process"/>
    <property type="evidence" value="ECO:0007669"/>
    <property type="project" value="InterPro"/>
</dbReference>
<reference evidence="5" key="2">
    <citation type="submission" date="2015-02" db="UniProtKB">
        <authorList>
            <consortium name="EnsemblMetazoa"/>
        </authorList>
    </citation>
    <scope>IDENTIFICATION</scope>
</reference>
<evidence type="ECO:0000313" key="5">
    <source>
        <dbReference type="EnsemblMetazoa" id="SMAR006141-PA"/>
    </source>
</evidence>
<dbReference type="PROSITE" id="PS51006">
    <property type="entry name" value="PABS_2"/>
    <property type="match status" value="1"/>
</dbReference>
<dbReference type="InterPro" id="IPR029063">
    <property type="entry name" value="SAM-dependent_MTases_sf"/>
</dbReference>
<organism evidence="5 6">
    <name type="scientific">Strigamia maritima</name>
    <name type="common">European centipede</name>
    <name type="synonym">Geophilus maritimus</name>
    <dbReference type="NCBI Taxonomy" id="126957"/>
    <lineage>
        <taxon>Eukaryota</taxon>
        <taxon>Metazoa</taxon>
        <taxon>Ecdysozoa</taxon>
        <taxon>Arthropoda</taxon>
        <taxon>Myriapoda</taxon>
        <taxon>Chilopoda</taxon>
        <taxon>Pleurostigmophora</taxon>
        <taxon>Geophilomorpha</taxon>
        <taxon>Linotaeniidae</taxon>
        <taxon>Strigamia</taxon>
    </lineage>
</organism>
<dbReference type="Proteomes" id="UP000014500">
    <property type="component" value="Unassembled WGS sequence"/>
</dbReference>
<dbReference type="InterPro" id="IPR030374">
    <property type="entry name" value="PABS"/>
</dbReference>
<evidence type="ECO:0000259" key="4">
    <source>
        <dbReference type="PROSITE" id="PS51006"/>
    </source>
</evidence>
<dbReference type="AlphaFoldDB" id="T1IY40"/>
<reference evidence="6" key="1">
    <citation type="submission" date="2011-05" db="EMBL/GenBank/DDBJ databases">
        <authorList>
            <person name="Richards S.R."/>
            <person name="Qu J."/>
            <person name="Jiang H."/>
            <person name="Jhangiani S.N."/>
            <person name="Agravi P."/>
            <person name="Goodspeed R."/>
            <person name="Gross S."/>
            <person name="Mandapat C."/>
            <person name="Jackson L."/>
            <person name="Mathew T."/>
            <person name="Pu L."/>
            <person name="Thornton R."/>
            <person name="Saada N."/>
            <person name="Wilczek-Boney K.B."/>
            <person name="Lee S."/>
            <person name="Kovar C."/>
            <person name="Wu Y."/>
            <person name="Scherer S.E."/>
            <person name="Worley K.C."/>
            <person name="Muzny D.M."/>
            <person name="Gibbs R."/>
        </authorList>
    </citation>
    <scope>NUCLEOTIDE SEQUENCE</scope>
    <source>
        <strain evidence="6">Brora</strain>
    </source>
</reference>
<evidence type="ECO:0000256" key="2">
    <source>
        <dbReference type="ARBA" id="ARBA00022679"/>
    </source>
</evidence>
<evidence type="ECO:0000313" key="6">
    <source>
        <dbReference type="Proteomes" id="UP000014500"/>
    </source>
</evidence>
<dbReference type="HOGENOM" id="CLU_048650_0_0_1"/>
<dbReference type="GO" id="GO:0016768">
    <property type="term" value="F:spermine synthase activity"/>
    <property type="evidence" value="ECO:0007669"/>
    <property type="project" value="InterPro"/>
</dbReference>
<evidence type="ECO:0000256" key="1">
    <source>
        <dbReference type="ARBA" id="ARBA00007867"/>
    </source>
</evidence>
<dbReference type="InterPro" id="IPR030373">
    <property type="entry name" value="PABS_CS"/>
</dbReference>
<accession>T1IY40</accession>
<dbReference type="eggNOG" id="KOG1562">
    <property type="taxonomic scope" value="Eukaryota"/>
</dbReference>
<comment type="similarity">
    <text evidence="1">Belongs to the spermidine/spermine synthase family.</text>
</comment>
<dbReference type="STRING" id="126957.T1IY40"/>
<name>T1IY40_STRMM</name>
<evidence type="ECO:0000256" key="3">
    <source>
        <dbReference type="PROSITE-ProRule" id="PRU00354"/>
    </source>
</evidence>
<protein>
    <recommendedName>
        <fullName evidence="4">PABS domain-containing protein</fullName>
    </recommendedName>
</protein>
<dbReference type="EnsemblMetazoa" id="SMAR006141-RA">
    <property type="protein sequence ID" value="SMAR006141-PA"/>
    <property type="gene ID" value="SMAR006141"/>
</dbReference>
<dbReference type="InterPro" id="IPR035246">
    <property type="entry name" value="Spermidine_synt_N"/>
</dbReference>
<dbReference type="Pfam" id="PF01564">
    <property type="entry name" value="Spermine_synth"/>
    <property type="match status" value="2"/>
</dbReference>
<proteinExistence type="inferred from homology"/>
<feature type="domain" description="PABS" evidence="4">
    <location>
        <begin position="125"/>
        <end position="214"/>
    </location>
</feature>
<dbReference type="PROSITE" id="PS01330">
    <property type="entry name" value="PABS_1"/>
    <property type="match status" value="1"/>
</dbReference>
<dbReference type="Gene3D" id="3.40.50.150">
    <property type="entry name" value="Vaccinia Virus protein VP39"/>
    <property type="match status" value="2"/>
</dbReference>
<keyword evidence="6" id="KW-1185">Reference proteome</keyword>